<name>A0A816R7P9_9BILA</name>
<accession>A0A816R7P9</accession>
<feature type="non-terminal residue" evidence="1">
    <location>
        <position position="383"/>
    </location>
</feature>
<sequence>HLFTSNDLCSIKLSPEESEEKFVISSIPRGPSGPYVELKHTEASGFDTVVPHKGSDEIYDDSLSLEKELVLTPKGTNIAVPLETSIPSQEEENLLTSPRTHFRPIWQDKRGSNVDEKLDEGKAFLNAISSIEDADLVFQRTESGTLFLENDRLNGSPKKYMVYLEPPMKTAINLDSSNINEPLVPNTKNQTSSSPFVPKFKIINNDKFCQTDENSLKFGYLYEEMQSQAFPSKVNQDLFQEKSTETLWESQYPKYMKEIWEKETKILEKEAWELELTSATEVFPKWSSSELKAANWSSESNIQSAVSDSFINVSGNPIDKSKEHDEDNIPFSKIKLIWHEPPITKSSLSPAAFTDSHLSGLSEIPKKDSWDFHLSNNTLIDQK</sequence>
<organism evidence="1 2">
    <name type="scientific">Rotaria magnacalcarata</name>
    <dbReference type="NCBI Taxonomy" id="392030"/>
    <lineage>
        <taxon>Eukaryota</taxon>
        <taxon>Metazoa</taxon>
        <taxon>Spiralia</taxon>
        <taxon>Gnathifera</taxon>
        <taxon>Rotifera</taxon>
        <taxon>Eurotatoria</taxon>
        <taxon>Bdelloidea</taxon>
        <taxon>Philodinida</taxon>
        <taxon>Philodinidae</taxon>
        <taxon>Rotaria</taxon>
    </lineage>
</organism>
<evidence type="ECO:0000313" key="2">
    <source>
        <dbReference type="Proteomes" id="UP000663856"/>
    </source>
</evidence>
<reference evidence="1" key="1">
    <citation type="submission" date="2021-02" db="EMBL/GenBank/DDBJ databases">
        <authorList>
            <person name="Nowell W R."/>
        </authorList>
    </citation>
    <scope>NUCLEOTIDE SEQUENCE</scope>
</reference>
<dbReference type="AlphaFoldDB" id="A0A816R7P9"/>
<gene>
    <name evidence="1" type="ORF">WKI299_LOCUS13571</name>
</gene>
<proteinExistence type="predicted"/>
<protein>
    <submittedName>
        <fullName evidence="1">Uncharacterized protein</fullName>
    </submittedName>
</protein>
<dbReference type="EMBL" id="CAJNRF010005136">
    <property type="protein sequence ID" value="CAF2067764.1"/>
    <property type="molecule type" value="Genomic_DNA"/>
</dbReference>
<dbReference type="Proteomes" id="UP000663856">
    <property type="component" value="Unassembled WGS sequence"/>
</dbReference>
<feature type="non-terminal residue" evidence="1">
    <location>
        <position position="1"/>
    </location>
</feature>
<evidence type="ECO:0000313" key="1">
    <source>
        <dbReference type="EMBL" id="CAF2067764.1"/>
    </source>
</evidence>
<comment type="caution">
    <text evidence="1">The sequence shown here is derived from an EMBL/GenBank/DDBJ whole genome shotgun (WGS) entry which is preliminary data.</text>
</comment>